<comment type="caution">
    <text evidence="2">The sequence shown here is derived from an EMBL/GenBank/DDBJ whole genome shotgun (WGS) entry which is preliminary data.</text>
</comment>
<keyword evidence="3" id="KW-1185">Reference proteome</keyword>
<name>A0AAV7U5J4_PLEWA</name>
<reference evidence="2" key="1">
    <citation type="journal article" date="2022" name="bioRxiv">
        <title>Sequencing and chromosome-scale assembly of the giantPleurodeles waltlgenome.</title>
        <authorList>
            <person name="Brown T."/>
            <person name="Elewa A."/>
            <person name="Iarovenko S."/>
            <person name="Subramanian E."/>
            <person name="Araus A.J."/>
            <person name="Petzold A."/>
            <person name="Susuki M."/>
            <person name="Suzuki K.-i.T."/>
            <person name="Hayashi T."/>
            <person name="Toyoda A."/>
            <person name="Oliveira C."/>
            <person name="Osipova E."/>
            <person name="Leigh N.D."/>
            <person name="Simon A."/>
            <person name="Yun M.H."/>
        </authorList>
    </citation>
    <scope>NUCLEOTIDE SEQUENCE</scope>
    <source>
        <strain evidence="2">20211129_DDA</strain>
        <tissue evidence="2">Liver</tissue>
    </source>
</reference>
<sequence length="76" mass="8076">MRHGGSDAGRLPVKNGRRGSKMTRGPGCSASPQISPLPVPLLECTGLTGRITLRCWSLAPQERPAAVERRARDGAL</sequence>
<gene>
    <name evidence="2" type="ORF">NDU88_000947</name>
</gene>
<organism evidence="2 3">
    <name type="scientific">Pleurodeles waltl</name>
    <name type="common">Iberian ribbed newt</name>
    <dbReference type="NCBI Taxonomy" id="8319"/>
    <lineage>
        <taxon>Eukaryota</taxon>
        <taxon>Metazoa</taxon>
        <taxon>Chordata</taxon>
        <taxon>Craniata</taxon>
        <taxon>Vertebrata</taxon>
        <taxon>Euteleostomi</taxon>
        <taxon>Amphibia</taxon>
        <taxon>Batrachia</taxon>
        <taxon>Caudata</taxon>
        <taxon>Salamandroidea</taxon>
        <taxon>Salamandridae</taxon>
        <taxon>Pleurodelinae</taxon>
        <taxon>Pleurodeles</taxon>
    </lineage>
</organism>
<dbReference type="Proteomes" id="UP001066276">
    <property type="component" value="Chromosome 3_1"/>
</dbReference>
<feature type="region of interest" description="Disordered" evidence="1">
    <location>
        <begin position="1"/>
        <end position="36"/>
    </location>
</feature>
<evidence type="ECO:0000313" key="2">
    <source>
        <dbReference type="EMBL" id="KAJ1184137.1"/>
    </source>
</evidence>
<proteinExistence type="predicted"/>
<evidence type="ECO:0000313" key="3">
    <source>
        <dbReference type="Proteomes" id="UP001066276"/>
    </source>
</evidence>
<protein>
    <submittedName>
        <fullName evidence="2">Uncharacterized protein</fullName>
    </submittedName>
</protein>
<accession>A0AAV7U5J4</accession>
<evidence type="ECO:0000256" key="1">
    <source>
        <dbReference type="SAM" id="MobiDB-lite"/>
    </source>
</evidence>
<dbReference type="EMBL" id="JANPWB010000005">
    <property type="protein sequence ID" value="KAJ1184137.1"/>
    <property type="molecule type" value="Genomic_DNA"/>
</dbReference>
<dbReference type="AlphaFoldDB" id="A0AAV7U5J4"/>